<dbReference type="EMBL" id="LIAE01009134">
    <property type="protein sequence ID" value="PAV71072.1"/>
    <property type="molecule type" value="Genomic_DNA"/>
</dbReference>
<gene>
    <name evidence="7" type="ORF">WR25_11276</name>
</gene>
<dbReference type="Pfam" id="PF01484">
    <property type="entry name" value="Col_cuticle_N"/>
    <property type="match status" value="1"/>
</dbReference>
<evidence type="ECO:0000256" key="3">
    <source>
        <dbReference type="ARBA" id="ARBA00023157"/>
    </source>
</evidence>
<keyword evidence="8" id="KW-1185">Reference proteome</keyword>
<organism evidence="7 8">
    <name type="scientific">Diploscapter pachys</name>
    <dbReference type="NCBI Taxonomy" id="2018661"/>
    <lineage>
        <taxon>Eukaryota</taxon>
        <taxon>Metazoa</taxon>
        <taxon>Ecdysozoa</taxon>
        <taxon>Nematoda</taxon>
        <taxon>Chromadorea</taxon>
        <taxon>Rhabditida</taxon>
        <taxon>Rhabditina</taxon>
        <taxon>Rhabditomorpha</taxon>
        <taxon>Rhabditoidea</taxon>
        <taxon>Rhabditidae</taxon>
        <taxon>Diploscapter</taxon>
    </lineage>
</organism>
<comment type="subunit">
    <text evidence="1">Collagen polypeptide chains are complexed within the cuticle by disulfide bonds and other types of covalent cross-links.</text>
</comment>
<name>A0A2A2KB08_9BILA</name>
<keyword evidence="5" id="KW-0472">Membrane</keyword>
<dbReference type="AlphaFoldDB" id="A0A2A2KB08"/>
<feature type="domain" description="Nematode cuticle collagen N-terminal" evidence="6">
    <location>
        <begin position="9"/>
        <end position="61"/>
    </location>
</feature>
<evidence type="ECO:0000313" key="7">
    <source>
        <dbReference type="EMBL" id="PAV71072.1"/>
    </source>
</evidence>
<dbReference type="SMART" id="SM01088">
    <property type="entry name" value="Col_cuticle_N"/>
    <property type="match status" value="1"/>
</dbReference>
<dbReference type="Proteomes" id="UP000218231">
    <property type="component" value="Unassembled WGS sequence"/>
</dbReference>
<feature type="region of interest" description="Disordered" evidence="4">
    <location>
        <begin position="110"/>
        <end position="142"/>
    </location>
</feature>
<keyword evidence="2" id="KW-0677">Repeat</keyword>
<evidence type="ECO:0000256" key="5">
    <source>
        <dbReference type="SAM" id="Phobius"/>
    </source>
</evidence>
<keyword evidence="5" id="KW-0812">Transmembrane</keyword>
<accession>A0A2A2KB08</accession>
<proteinExistence type="predicted"/>
<feature type="compositionally biased region" description="Low complexity" evidence="4">
    <location>
        <begin position="200"/>
        <end position="216"/>
    </location>
</feature>
<feature type="compositionally biased region" description="Polar residues" evidence="4">
    <location>
        <begin position="188"/>
        <end position="198"/>
    </location>
</feature>
<dbReference type="InterPro" id="IPR002486">
    <property type="entry name" value="Col_cuticle_N"/>
</dbReference>
<keyword evidence="3" id="KW-1015">Disulfide bond</keyword>
<dbReference type="GO" id="GO:0042302">
    <property type="term" value="F:structural constituent of cuticle"/>
    <property type="evidence" value="ECO:0007669"/>
    <property type="project" value="InterPro"/>
</dbReference>
<comment type="caution">
    <text evidence="7">The sequence shown here is derived from an EMBL/GenBank/DDBJ whole genome shotgun (WGS) entry which is preliminary data.</text>
</comment>
<evidence type="ECO:0000256" key="4">
    <source>
        <dbReference type="SAM" id="MobiDB-lite"/>
    </source>
</evidence>
<reference evidence="7 8" key="1">
    <citation type="journal article" date="2017" name="Curr. Biol.">
        <title>Genome architecture and evolution of a unichromosomal asexual nematode.</title>
        <authorList>
            <person name="Fradin H."/>
            <person name="Zegar C."/>
            <person name="Gutwein M."/>
            <person name="Lucas J."/>
            <person name="Kovtun M."/>
            <person name="Corcoran D."/>
            <person name="Baugh L.R."/>
            <person name="Kiontke K."/>
            <person name="Gunsalus K."/>
            <person name="Fitch D.H."/>
            <person name="Piano F."/>
        </authorList>
    </citation>
    <scope>NUCLEOTIDE SEQUENCE [LARGE SCALE GENOMIC DNA]</scope>
    <source>
        <strain evidence="7">PF1309</strain>
    </source>
</reference>
<sequence length="277" mass="30570">MGFEINHKILISSAISGSGLIIFGSIISFFQIAYEIQDFESQFMQELGQVKHKANDAWNIMTEARMKESVLEKIELEHFLRSKRGGAYNQVPPAAANDFSTEMGSCGCGAQSQNCPPGPRGRPGDRGLDGERGSDGMHGRPGMDLTEQLECLVGLFLSNYQNIDFHDHLGNKVYEVKPRRATLCQGQLTSQYPNQASKASYPSPSSNQQNSESYGSPEPPPPTKSYSQGSPIRGSNAVFAPPPPRLLLTPNDNNKAEAVIHADDKLHYYETRVWHLQ</sequence>
<evidence type="ECO:0000256" key="2">
    <source>
        <dbReference type="ARBA" id="ARBA00022737"/>
    </source>
</evidence>
<evidence type="ECO:0000313" key="8">
    <source>
        <dbReference type="Proteomes" id="UP000218231"/>
    </source>
</evidence>
<protein>
    <recommendedName>
        <fullName evidence="6">Nematode cuticle collagen N-terminal domain-containing protein</fullName>
    </recommendedName>
</protein>
<keyword evidence="5" id="KW-1133">Transmembrane helix</keyword>
<evidence type="ECO:0000259" key="6">
    <source>
        <dbReference type="SMART" id="SM01088"/>
    </source>
</evidence>
<dbReference type="STRING" id="2018661.A0A2A2KB08"/>
<feature type="transmembrane region" description="Helical" evidence="5">
    <location>
        <begin position="9"/>
        <end position="34"/>
    </location>
</feature>
<dbReference type="OrthoDB" id="5876432at2759"/>
<feature type="compositionally biased region" description="Basic and acidic residues" evidence="4">
    <location>
        <begin position="122"/>
        <end position="138"/>
    </location>
</feature>
<feature type="region of interest" description="Disordered" evidence="4">
    <location>
        <begin position="188"/>
        <end position="252"/>
    </location>
</feature>
<evidence type="ECO:0000256" key="1">
    <source>
        <dbReference type="ARBA" id="ARBA00011518"/>
    </source>
</evidence>